<evidence type="ECO:0000256" key="1">
    <source>
        <dbReference type="SAM" id="MobiDB-lite"/>
    </source>
</evidence>
<accession>A0AA39WT15</accession>
<proteinExistence type="predicted"/>
<keyword evidence="3" id="KW-1185">Reference proteome</keyword>
<protein>
    <submittedName>
        <fullName evidence="2">Uncharacterized protein</fullName>
    </submittedName>
</protein>
<evidence type="ECO:0000313" key="2">
    <source>
        <dbReference type="EMBL" id="KAK0620937.1"/>
    </source>
</evidence>
<gene>
    <name evidence="2" type="ORF">B0T14DRAFT_239542</name>
</gene>
<evidence type="ECO:0000313" key="3">
    <source>
        <dbReference type="Proteomes" id="UP001175000"/>
    </source>
</evidence>
<name>A0AA39WT15_9PEZI</name>
<organism evidence="2 3">
    <name type="scientific">Immersiella caudata</name>
    <dbReference type="NCBI Taxonomy" id="314043"/>
    <lineage>
        <taxon>Eukaryota</taxon>
        <taxon>Fungi</taxon>
        <taxon>Dikarya</taxon>
        <taxon>Ascomycota</taxon>
        <taxon>Pezizomycotina</taxon>
        <taxon>Sordariomycetes</taxon>
        <taxon>Sordariomycetidae</taxon>
        <taxon>Sordariales</taxon>
        <taxon>Lasiosphaeriaceae</taxon>
        <taxon>Immersiella</taxon>
    </lineage>
</organism>
<dbReference type="Proteomes" id="UP001175000">
    <property type="component" value="Unassembled WGS sequence"/>
</dbReference>
<dbReference type="AlphaFoldDB" id="A0AA39WT15"/>
<feature type="compositionally biased region" description="Polar residues" evidence="1">
    <location>
        <begin position="58"/>
        <end position="73"/>
    </location>
</feature>
<reference evidence="2" key="1">
    <citation type="submission" date="2023-06" db="EMBL/GenBank/DDBJ databases">
        <title>Genome-scale phylogeny and comparative genomics of the fungal order Sordariales.</title>
        <authorList>
            <consortium name="Lawrence Berkeley National Laboratory"/>
            <person name="Hensen N."/>
            <person name="Bonometti L."/>
            <person name="Westerberg I."/>
            <person name="Brannstrom I.O."/>
            <person name="Guillou S."/>
            <person name="Cros-Aarteil S."/>
            <person name="Calhoun S."/>
            <person name="Haridas S."/>
            <person name="Kuo A."/>
            <person name="Mondo S."/>
            <person name="Pangilinan J."/>
            <person name="Riley R."/>
            <person name="Labutti K."/>
            <person name="Andreopoulos B."/>
            <person name="Lipzen A."/>
            <person name="Chen C."/>
            <person name="Yanf M."/>
            <person name="Daum C."/>
            <person name="Ng V."/>
            <person name="Clum A."/>
            <person name="Steindorff A."/>
            <person name="Ohm R."/>
            <person name="Martin F."/>
            <person name="Silar P."/>
            <person name="Natvig D."/>
            <person name="Lalanne C."/>
            <person name="Gautier V."/>
            <person name="Ament-Velasquez S.L."/>
            <person name="Kruys A."/>
            <person name="Hutchinson M.I."/>
            <person name="Powell A.J."/>
            <person name="Barry K."/>
            <person name="Miller A.N."/>
            <person name="Grigoriev I.V."/>
            <person name="Debuchy R."/>
            <person name="Gladieux P."/>
            <person name="Thoren M.H."/>
            <person name="Johannesson H."/>
        </authorList>
    </citation>
    <scope>NUCLEOTIDE SEQUENCE</scope>
    <source>
        <strain evidence="2">CBS 606.72</strain>
    </source>
</reference>
<comment type="caution">
    <text evidence="2">The sequence shown here is derived from an EMBL/GenBank/DDBJ whole genome shotgun (WGS) entry which is preliminary data.</text>
</comment>
<feature type="region of interest" description="Disordered" evidence="1">
    <location>
        <begin position="51"/>
        <end position="73"/>
    </location>
</feature>
<sequence length="356" mass="38922">MVGDLLSSGGCVSLNGEKPKFLSRGTSTSKLPCLINRRVEGVEHRMSWREHPRAEVTNRGTARRTPSTPSCTANGECRESPACSVRPPPHAPRASSAHVALSAWSTQDSEPRFVKFVNKPKGLFTFWAHISLCALFPFLPTSGPAKGLCFISVLAVRKAASGAMPFWDAGAGTGTQQPRAPLASRRFPRSSFVLSTSTNERAPSRCPLGRGEFKHVEVSDTSTKGAWLPSCGVVGTYYARCAKPICCCSRLHVLDARRNCCLAWHRQQMSMDGLRITGRKFSLTTLALFVPTLVKQNMTDRRSLRSRHRLPARLAARRAIRFGGEDQGLERFSARCTGMAVVTNPAALPSSLARQR</sequence>
<dbReference type="EMBL" id="JAULSU010000004">
    <property type="protein sequence ID" value="KAK0620937.1"/>
    <property type="molecule type" value="Genomic_DNA"/>
</dbReference>